<evidence type="ECO:0000313" key="1">
    <source>
        <dbReference type="EMBL" id="OCX69726.1"/>
    </source>
</evidence>
<sequence>MEDPALYPDAPLMFLSRKKAEALSGAPGSVIISITDPGKRLADLQGYSEDQILRLSFDDVDEVARDLPLCWDPENDPPKDLPLWRWFGVEWFLPAHAREILHFVDRQPAAIRFRVHCEKGESRSAAVARWIAGYRKLPEPPGISIPNERVLRLLARVSETNHGLVR</sequence>
<dbReference type="EMBL" id="LWSA01000226">
    <property type="protein sequence ID" value="OCX69726.1"/>
    <property type="molecule type" value="Genomic_DNA"/>
</dbReference>
<gene>
    <name evidence="1" type="ORF">A6P07_15790</name>
</gene>
<dbReference type="InterPro" id="IPR016130">
    <property type="entry name" value="Tyr_Pase_AS"/>
</dbReference>
<dbReference type="PROSITE" id="PS00383">
    <property type="entry name" value="TYR_PHOSPHATASE_1"/>
    <property type="match status" value="1"/>
</dbReference>
<evidence type="ECO:0000313" key="2">
    <source>
        <dbReference type="Proteomes" id="UP000094893"/>
    </source>
</evidence>
<comment type="caution">
    <text evidence="1">The sequence shown here is derived from an EMBL/GenBank/DDBJ whole genome shotgun (WGS) entry which is preliminary data.</text>
</comment>
<evidence type="ECO:0008006" key="3">
    <source>
        <dbReference type="Google" id="ProtNLM"/>
    </source>
</evidence>
<dbReference type="RefSeq" id="WP_024892333.1">
    <property type="nucleotide sequence ID" value="NZ_JMEB01000295.1"/>
</dbReference>
<name>A0A1C2J5I9_ACITH</name>
<proteinExistence type="predicted"/>
<reference evidence="1 2" key="1">
    <citation type="journal article" date="2016" name="Int. J. Mol. Sci.">
        <title>Comparative genomics of the extreme acidophile Acidithiobacillus thiooxidans reveals intraspecific divergence and niche adaptation.</title>
        <authorList>
            <person name="Zhang X."/>
            <person name="Feng X."/>
            <person name="Tao J."/>
            <person name="Ma L."/>
            <person name="Xiao Y."/>
            <person name="Liang Y."/>
            <person name="Liu X."/>
            <person name="Yin H."/>
        </authorList>
    </citation>
    <scope>NUCLEOTIDE SEQUENCE [LARGE SCALE GENOMIC DNA]</scope>
    <source>
        <strain evidence="1 2">A02</strain>
    </source>
</reference>
<dbReference type="AlphaFoldDB" id="A0A1C2J5I9"/>
<accession>A0A1C2J5I9</accession>
<dbReference type="Proteomes" id="UP000094893">
    <property type="component" value="Unassembled WGS sequence"/>
</dbReference>
<organism evidence="1 2">
    <name type="scientific">Acidithiobacillus thiooxidans</name>
    <name type="common">Thiobacillus thiooxidans</name>
    <dbReference type="NCBI Taxonomy" id="930"/>
    <lineage>
        <taxon>Bacteria</taxon>
        <taxon>Pseudomonadati</taxon>
        <taxon>Pseudomonadota</taxon>
        <taxon>Acidithiobacillia</taxon>
        <taxon>Acidithiobacillales</taxon>
        <taxon>Acidithiobacillaceae</taxon>
        <taxon>Acidithiobacillus</taxon>
    </lineage>
</organism>
<protein>
    <recommendedName>
        <fullName evidence="3">Tyrosine specific protein phosphatases domain-containing protein</fullName>
    </recommendedName>
</protein>